<dbReference type="EMBL" id="JYGQ01000004">
    <property type="protein sequence ID" value="KJQ69828.1"/>
    <property type="molecule type" value="Genomic_DNA"/>
</dbReference>
<accession>A0A081QCY3</accession>
<dbReference type="GO" id="GO:0032259">
    <property type="term" value="P:methylation"/>
    <property type="evidence" value="ECO:0007669"/>
    <property type="project" value="UniProtKB-KW"/>
</dbReference>
<dbReference type="PANTHER" id="PTHR47099:SF1">
    <property type="entry name" value="METHYLCOBAMIDE:COM METHYLTRANSFERASE MTBA"/>
    <property type="match status" value="1"/>
</dbReference>
<keyword evidence="2" id="KW-0808">Transferase</keyword>
<proteinExistence type="predicted"/>
<dbReference type="GO" id="GO:0004853">
    <property type="term" value="F:uroporphyrinogen decarboxylase activity"/>
    <property type="evidence" value="ECO:0007669"/>
    <property type="project" value="InterPro"/>
</dbReference>
<evidence type="ECO:0000313" key="2">
    <source>
        <dbReference type="EMBL" id="KJQ69828.1"/>
    </source>
</evidence>
<dbReference type="CDD" id="cd03465">
    <property type="entry name" value="URO-D_like"/>
    <property type="match status" value="1"/>
</dbReference>
<dbReference type="InterPro" id="IPR052024">
    <property type="entry name" value="Methanogen_methyltrans"/>
</dbReference>
<feature type="domain" description="Uroporphyrinogen decarboxylase (URO-D)" evidence="1">
    <location>
        <begin position="76"/>
        <end position="330"/>
    </location>
</feature>
<comment type="caution">
    <text evidence="2">The sequence shown here is derived from an EMBL/GenBank/DDBJ whole genome shotgun (WGS) entry which is preliminary data.</text>
</comment>
<dbReference type="Pfam" id="PF01208">
    <property type="entry name" value="URO-D"/>
    <property type="match status" value="1"/>
</dbReference>
<dbReference type="PANTHER" id="PTHR47099">
    <property type="entry name" value="METHYLCOBAMIDE:COM METHYLTRANSFERASE MTBA"/>
    <property type="match status" value="1"/>
</dbReference>
<evidence type="ECO:0000313" key="3">
    <source>
        <dbReference type="Proteomes" id="UP000033415"/>
    </source>
</evidence>
<organism evidence="2 3">
    <name type="scientific">Streptococcus mitis</name>
    <dbReference type="NCBI Taxonomy" id="28037"/>
    <lineage>
        <taxon>Bacteria</taxon>
        <taxon>Bacillati</taxon>
        <taxon>Bacillota</taxon>
        <taxon>Bacilli</taxon>
        <taxon>Lactobacillales</taxon>
        <taxon>Streptococcaceae</taxon>
        <taxon>Streptococcus</taxon>
        <taxon>Streptococcus mitis group</taxon>
    </lineage>
</organism>
<gene>
    <name evidence="2" type="ORF">TZ91_01666</name>
</gene>
<dbReference type="AlphaFoldDB" id="A0A081QCY3"/>
<dbReference type="RefSeq" id="WP_033686283.1">
    <property type="nucleotide sequence ID" value="NZ_JYGQ01000004.1"/>
</dbReference>
<dbReference type="InterPro" id="IPR038071">
    <property type="entry name" value="UROD/MetE-like_sf"/>
</dbReference>
<keyword evidence="2" id="KW-0489">Methyltransferase</keyword>
<name>A0A081QCY3_STRMT</name>
<dbReference type="GO" id="GO:0006779">
    <property type="term" value="P:porphyrin-containing compound biosynthetic process"/>
    <property type="evidence" value="ECO:0007669"/>
    <property type="project" value="InterPro"/>
</dbReference>
<evidence type="ECO:0000259" key="1">
    <source>
        <dbReference type="Pfam" id="PF01208"/>
    </source>
</evidence>
<sequence>MSEKREWVLKAFRGEVVDRVPVGFWHHFTSEEEWLKGFSNPVIIEKNIQGHKQFIRELNPDFIKLMSDGYFAYPNPVIAKGKSLQELAEIQPLGEDHPWIREQVELVKKIKQEFTEDIVAIYNIFAPVTYLKWLLGEVSGGDDLIADFLVQDSQKLKKVLDVIAQDIASLSQAIIKDAGADGIYLSVQSIQDARVSAEAYQEIIAPSELTVLKAAKSVGGVNILHICGYEGARNDIHIFADYPAHVFNWAVGPEGISLKEGREIFKGRAVLGGFENGKDGLLYRGSKEEIQAETKRLVEETGKEGFILGADCTIPSDIAVERIQWVREALAKQRRRI</sequence>
<dbReference type="GO" id="GO:0008168">
    <property type="term" value="F:methyltransferase activity"/>
    <property type="evidence" value="ECO:0007669"/>
    <property type="project" value="UniProtKB-KW"/>
</dbReference>
<dbReference type="Gene3D" id="3.20.20.210">
    <property type="match status" value="1"/>
</dbReference>
<reference evidence="2 3" key="1">
    <citation type="submission" date="2015-02" db="EMBL/GenBank/DDBJ databases">
        <title>Evolution of amylase-binding proteins of oral streptococcal species.</title>
        <authorList>
            <person name="Haase E.M."/>
        </authorList>
    </citation>
    <scope>NUCLEOTIDE SEQUENCE [LARGE SCALE GENOMIC DNA]</scope>
    <source>
        <strain evidence="2 3">SK137</strain>
    </source>
</reference>
<dbReference type="InterPro" id="IPR000257">
    <property type="entry name" value="Uroporphyrinogen_deCOase"/>
</dbReference>
<dbReference type="PATRIC" id="fig|28037.100.peg.224"/>
<protein>
    <submittedName>
        <fullName evidence="2">Methylcobalamin:coenzyme M methyltransferase</fullName>
    </submittedName>
</protein>
<dbReference type="SUPFAM" id="SSF51726">
    <property type="entry name" value="UROD/MetE-like"/>
    <property type="match status" value="1"/>
</dbReference>
<dbReference type="Proteomes" id="UP000033415">
    <property type="component" value="Unassembled WGS sequence"/>
</dbReference>